<dbReference type="Gene3D" id="1.10.4100.10">
    <property type="entry name" value="2-methylcitrate dehydratase PrpD"/>
    <property type="match status" value="1"/>
</dbReference>
<dbReference type="InterPro" id="IPR042183">
    <property type="entry name" value="MmgE/PrpD_sf_1"/>
</dbReference>
<feature type="domain" description="MmgE/PrpD C-terminal" evidence="1">
    <location>
        <begin position="3"/>
        <end position="122"/>
    </location>
</feature>
<dbReference type="InterPro" id="IPR045337">
    <property type="entry name" value="MmgE_PrpD_C"/>
</dbReference>
<dbReference type="GO" id="GO:0016829">
    <property type="term" value="F:lyase activity"/>
    <property type="evidence" value="ECO:0007669"/>
    <property type="project" value="InterPro"/>
</dbReference>
<dbReference type="Pfam" id="PF19305">
    <property type="entry name" value="MmgE_PrpD_C"/>
    <property type="match status" value="1"/>
</dbReference>
<reference evidence="2 3" key="1">
    <citation type="submission" date="2019-08" db="EMBL/GenBank/DDBJ databases">
        <title>In-depth cultivation of the pig gut microbiome towards novel bacterial diversity and tailored functional studies.</title>
        <authorList>
            <person name="Wylensek D."/>
            <person name="Hitch T.C.A."/>
            <person name="Clavel T."/>
        </authorList>
    </citation>
    <scope>NUCLEOTIDE SEQUENCE [LARGE SCALE GENOMIC DNA]</scope>
    <source>
        <strain evidence="2 3">BL-178-WT-3A</strain>
    </source>
</reference>
<proteinExistence type="predicted"/>
<gene>
    <name evidence="2" type="ORF">FYJ82_06770</name>
</gene>
<comment type="caution">
    <text evidence="2">The sequence shown here is derived from an EMBL/GenBank/DDBJ whole genome shotgun (WGS) entry which is preliminary data.</text>
</comment>
<dbReference type="EMBL" id="VUNP01000029">
    <property type="protein sequence ID" value="MST54086.1"/>
    <property type="molecule type" value="Genomic_DNA"/>
</dbReference>
<evidence type="ECO:0000313" key="2">
    <source>
        <dbReference type="EMBL" id="MST54086.1"/>
    </source>
</evidence>
<evidence type="ECO:0000259" key="1">
    <source>
        <dbReference type="Pfam" id="PF19305"/>
    </source>
</evidence>
<dbReference type="InterPro" id="IPR036148">
    <property type="entry name" value="MmgE/PrpD_sf"/>
</dbReference>
<dbReference type="AlphaFoldDB" id="A0A6N7WSD1"/>
<dbReference type="SUPFAM" id="SSF103378">
    <property type="entry name" value="2-methylcitrate dehydratase PrpD"/>
    <property type="match status" value="1"/>
</dbReference>
<name>A0A6N7WSD1_STRAY</name>
<evidence type="ECO:0000313" key="3">
    <source>
        <dbReference type="Proteomes" id="UP000471052"/>
    </source>
</evidence>
<dbReference type="Gene3D" id="3.30.1330.120">
    <property type="entry name" value="2-methylcitrate dehydratase PrpD"/>
    <property type="match status" value="1"/>
</dbReference>
<protein>
    <submittedName>
        <fullName evidence="2">MmgE/PrpD family protein</fullName>
    </submittedName>
</protein>
<sequence>MEVHFSATGDRALTHRFPKTCLEGKFSIEYLLWLVLSKGSVESSDFSEEKTSTDFREFAQKISRFNDLPSDDSTRPIRLIIRSNHQIIFDQLVQYPKGSPQNPLSSREHFAKYHQLTQGKLDAIYWQLMEKTLLKLSEFFEKITLLD</sequence>
<accession>A0A6N7WSD1</accession>
<dbReference type="Proteomes" id="UP000471052">
    <property type="component" value="Unassembled WGS sequence"/>
</dbReference>
<organism evidence="2 3">
    <name type="scientific">Streptococcus alactolyticus</name>
    <dbReference type="NCBI Taxonomy" id="29389"/>
    <lineage>
        <taxon>Bacteria</taxon>
        <taxon>Bacillati</taxon>
        <taxon>Bacillota</taxon>
        <taxon>Bacilli</taxon>
        <taxon>Lactobacillales</taxon>
        <taxon>Streptococcaceae</taxon>
        <taxon>Streptococcus</taxon>
    </lineage>
</organism>
<dbReference type="InterPro" id="IPR042188">
    <property type="entry name" value="MmgE/PrpD_sf_2"/>
</dbReference>